<protein>
    <submittedName>
        <fullName evidence="1">Uncharacterized protein</fullName>
    </submittedName>
</protein>
<accession>A0ABR8FMN1</accession>
<gene>
    <name evidence="1" type="ORF">H6G59_24860</name>
</gene>
<reference evidence="1 2" key="1">
    <citation type="journal article" date="2020" name="ISME J.">
        <title>Comparative genomics reveals insights into cyanobacterial evolution and habitat adaptation.</title>
        <authorList>
            <person name="Chen M.Y."/>
            <person name="Teng W.K."/>
            <person name="Zhao L."/>
            <person name="Hu C.X."/>
            <person name="Zhou Y.K."/>
            <person name="Han B.P."/>
            <person name="Song L.R."/>
            <person name="Shu W.S."/>
        </authorList>
    </citation>
    <scope>NUCLEOTIDE SEQUENCE [LARGE SCALE GENOMIC DNA]</scope>
    <source>
        <strain evidence="1 2">FACHB-196</strain>
    </source>
</reference>
<evidence type="ECO:0000313" key="2">
    <source>
        <dbReference type="Proteomes" id="UP000640531"/>
    </source>
</evidence>
<dbReference type="Proteomes" id="UP000640531">
    <property type="component" value="Unassembled WGS sequence"/>
</dbReference>
<dbReference type="EMBL" id="JACJST010000035">
    <property type="protein sequence ID" value="MBD2571064.1"/>
    <property type="molecule type" value="Genomic_DNA"/>
</dbReference>
<sequence length="169" mass="18772">MMKIVHNLNGQVTAIFVLIRGIYCPIPFNPETKEIDFNLIEYPPTRSSLQSAWEQWCIGKDLGIELADIEPSSIPPNPDWDELKNRILSGNLHPLFERLTMAAMQGNSPGISTAQIHISIAILNLKNEDALSAGITLLTQVAGYIFTSEEKTLWNQAATELGFSNLVHI</sequence>
<organism evidence="1 2">
    <name type="scientific">Anabaena lutea FACHB-196</name>
    <dbReference type="NCBI Taxonomy" id="2692881"/>
    <lineage>
        <taxon>Bacteria</taxon>
        <taxon>Bacillati</taxon>
        <taxon>Cyanobacteriota</taxon>
        <taxon>Cyanophyceae</taxon>
        <taxon>Nostocales</taxon>
        <taxon>Nostocaceae</taxon>
        <taxon>Anabaena</taxon>
    </lineage>
</organism>
<comment type="caution">
    <text evidence="1">The sequence shown here is derived from an EMBL/GenBank/DDBJ whole genome shotgun (WGS) entry which is preliminary data.</text>
</comment>
<dbReference type="RefSeq" id="WP_190720132.1">
    <property type="nucleotide sequence ID" value="NZ_JACJST010000035.1"/>
</dbReference>
<name>A0ABR8FMN1_9NOST</name>
<evidence type="ECO:0000313" key="1">
    <source>
        <dbReference type="EMBL" id="MBD2571064.1"/>
    </source>
</evidence>
<proteinExistence type="predicted"/>
<keyword evidence="2" id="KW-1185">Reference proteome</keyword>